<name>A0A9J2PL13_ASCLU</name>
<dbReference type="Proteomes" id="UP000036681">
    <property type="component" value="Unplaced"/>
</dbReference>
<organism evidence="1 2">
    <name type="scientific">Ascaris lumbricoides</name>
    <name type="common">Giant roundworm</name>
    <dbReference type="NCBI Taxonomy" id="6252"/>
    <lineage>
        <taxon>Eukaryota</taxon>
        <taxon>Metazoa</taxon>
        <taxon>Ecdysozoa</taxon>
        <taxon>Nematoda</taxon>
        <taxon>Chromadorea</taxon>
        <taxon>Rhabditida</taxon>
        <taxon>Spirurina</taxon>
        <taxon>Ascaridomorpha</taxon>
        <taxon>Ascaridoidea</taxon>
        <taxon>Ascarididae</taxon>
        <taxon>Ascaris</taxon>
    </lineage>
</organism>
<protein>
    <submittedName>
        <fullName evidence="2">Uncharacterized protein</fullName>
    </submittedName>
</protein>
<keyword evidence="1" id="KW-1185">Reference proteome</keyword>
<sequence>MLSDADPVIPAFTLTGSLNTICSCNPNRAQLWVVVVNCGGCDTSAFVTKLLKSAGSTANTDHSMRSISFESADGAKTINLIEVDSEKHDLWTSLNIDGCMLLFSPSNAQSFKHASEKLKANATAIENGARYWEVVKDGKTERSPLTYNQIVSQMVCIFGDVQLERTPQKITFHFNAQEVQKPKYANTVRQHLKGREPR</sequence>
<dbReference type="WBParaSite" id="ALUE_0001024601-mRNA-1">
    <property type="protein sequence ID" value="ALUE_0001024601-mRNA-1"/>
    <property type="gene ID" value="ALUE_0001024601"/>
</dbReference>
<reference evidence="2" key="1">
    <citation type="submission" date="2023-03" db="UniProtKB">
        <authorList>
            <consortium name="WormBaseParasite"/>
        </authorList>
    </citation>
    <scope>IDENTIFICATION</scope>
</reference>
<evidence type="ECO:0000313" key="1">
    <source>
        <dbReference type="Proteomes" id="UP000036681"/>
    </source>
</evidence>
<evidence type="ECO:0000313" key="2">
    <source>
        <dbReference type="WBParaSite" id="ALUE_0001024601-mRNA-1"/>
    </source>
</evidence>
<accession>A0A9J2PL13</accession>
<proteinExistence type="predicted"/>
<dbReference type="AlphaFoldDB" id="A0A9J2PL13"/>